<dbReference type="GO" id="GO:0044780">
    <property type="term" value="P:bacterial-type flagellum assembly"/>
    <property type="evidence" value="ECO:0007669"/>
    <property type="project" value="InterPro"/>
</dbReference>
<dbReference type="SUPFAM" id="SSF140566">
    <property type="entry name" value="FlgN-like"/>
    <property type="match status" value="1"/>
</dbReference>
<dbReference type="eggNOG" id="ENOG5031C79">
    <property type="taxonomic scope" value="Bacteria"/>
</dbReference>
<organism evidence="1 2">
    <name type="scientific">Novosphingobium lindaniclasticum LE124</name>
    <dbReference type="NCBI Taxonomy" id="1096930"/>
    <lineage>
        <taxon>Bacteria</taxon>
        <taxon>Pseudomonadati</taxon>
        <taxon>Pseudomonadota</taxon>
        <taxon>Alphaproteobacteria</taxon>
        <taxon>Sphingomonadales</taxon>
        <taxon>Sphingomonadaceae</taxon>
        <taxon>Novosphingobium</taxon>
    </lineage>
</organism>
<protein>
    <recommendedName>
        <fullName evidence="3">FlgN protein</fullName>
    </recommendedName>
</protein>
<proteinExistence type="predicted"/>
<dbReference type="AlphaFoldDB" id="T0J7G2"/>
<dbReference type="PATRIC" id="fig|1096930.3.peg.1315"/>
<dbReference type="EMBL" id="ATHL01000050">
    <property type="protein sequence ID" value="EQB17859.1"/>
    <property type="molecule type" value="Genomic_DNA"/>
</dbReference>
<reference evidence="1 2" key="1">
    <citation type="journal article" date="2013" name="Genome Announc.">
        <title>Genome Sequence of Novosphingobium lindaniclasticum LE124T, Isolated from a Hexachlorocyclohexane Dumpsite.</title>
        <authorList>
            <person name="Saxena A."/>
            <person name="Nayyar N."/>
            <person name="Sangwan N."/>
            <person name="Kumari R."/>
            <person name="Khurana J.P."/>
            <person name="Lal R."/>
        </authorList>
    </citation>
    <scope>NUCLEOTIDE SEQUENCE [LARGE SCALE GENOMIC DNA]</scope>
    <source>
        <strain evidence="1 2">LE124</strain>
    </source>
</reference>
<evidence type="ECO:0000313" key="2">
    <source>
        <dbReference type="Proteomes" id="UP000015527"/>
    </source>
</evidence>
<dbReference type="InterPro" id="IPR036679">
    <property type="entry name" value="FlgN-like_sf"/>
</dbReference>
<dbReference type="Proteomes" id="UP000015527">
    <property type="component" value="Unassembled WGS sequence"/>
</dbReference>
<comment type="caution">
    <text evidence="1">The sequence shown here is derived from an EMBL/GenBank/DDBJ whole genome shotgun (WGS) entry which is preliminary data.</text>
</comment>
<evidence type="ECO:0000313" key="1">
    <source>
        <dbReference type="EMBL" id="EQB17859.1"/>
    </source>
</evidence>
<keyword evidence="2" id="KW-1185">Reference proteome</keyword>
<accession>T0J7G2</accession>
<name>T0J7G2_9SPHN</name>
<dbReference type="RefSeq" id="WP_021233286.1">
    <property type="nucleotide sequence ID" value="NZ_ATHL01000050.1"/>
</dbReference>
<sequence>MTAPAAAGELHETLRQMLAVLEAERQALAGLDLAAILGTARDKDRLCAVLDRGAGVGGDGFPLDEECRGMLETARRLNETNRQVRNIIAANVARRLGALTGAPQLYRAGTKYALVAAGGAAARRGGSI</sequence>
<evidence type="ECO:0008006" key="3">
    <source>
        <dbReference type="Google" id="ProtNLM"/>
    </source>
</evidence>
<gene>
    <name evidence="1" type="ORF">L284_06675</name>
</gene>